<dbReference type="Pfam" id="PF01027">
    <property type="entry name" value="Bax1-I"/>
    <property type="match status" value="1"/>
</dbReference>
<comment type="subcellular location">
    <subcellularLocation>
        <location evidence="1">Membrane</location>
        <topology evidence="1">Multi-pass membrane protein</topology>
    </subcellularLocation>
</comment>
<evidence type="ECO:0000256" key="2">
    <source>
        <dbReference type="ARBA" id="ARBA00010350"/>
    </source>
</evidence>
<keyword evidence="3 6" id="KW-0812">Transmembrane</keyword>
<feature type="transmembrane region" description="Helical" evidence="6">
    <location>
        <begin position="25"/>
        <end position="47"/>
    </location>
</feature>
<evidence type="ECO:0000313" key="8">
    <source>
        <dbReference type="Proteomes" id="UP000192575"/>
    </source>
</evidence>
<reference evidence="7 8" key="1">
    <citation type="submission" date="2017-03" db="EMBL/GenBank/DDBJ databases">
        <title>Phylogenomics and comparative genomics of Lactobacillus salivarius, a mammalian gut commensal.</title>
        <authorList>
            <person name="Harris H.M."/>
        </authorList>
    </citation>
    <scope>NUCLEOTIDE SEQUENCE [LARGE SCALE GENOMIC DNA]</scope>
    <source>
        <strain evidence="7 8">JCM 1047</strain>
    </source>
</reference>
<feature type="transmembrane region" description="Helical" evidence="6">
    <location>
        <begin position="145"/>
        <end position="162"/>
    </location>
</feature>
<feature type="transmembrane region" description="Helical" evidence="6">
    <location>
        <begin position="206"/>
        <end position="229"/>
    </location>
</feature>
<dbReference type="EMBL" id="NBEF01000014">
    <property type="protein sequence ID" value="OQQ91293.1"/>
    <property type="molecule type" value="Genomic_DNA"/>
</dbReference>
<evidence type="ECO:0000313" key="7">
    <source>
        <dbReference type="EMBL" id="OQQ91293.1"/>
    </source>
</evidence>
<comment type="similarity">
    <text evidence="2 6">Belongs to the BI1 family.</text>
</comment>
<dbReference type="InterPro" id="IPR006214">
    <property type="entry name" value="Bax_inhibitor_1-related"/>
</dbReference>
<proteinExistence type="inferred from homology"/>
<protein>
    <submittedName>
        <fullName evidence="7">Uncharacterized protein</fullName>
    </submittedName>
</protein>
<feature type="transmembrane region" description="Helical" evidence="6">
    <location>
        <begin position="168"/>
        <end position="185"/>
    </location>
</feature>
<feature type="transmembrane region" description="Helical" evidence="6">
    <location>
        <begin position="114"/>
        <end position="133"/>
    </location>
</feature>
<name>A0A1V9Q128_9LACO</name>
<feature type="transmembrane region" description="Helical" evidence="6">
    <location>
        <begin position="89"/>
        <end position="108"/>
    </location>
</feature>
<dbReference type="CDD" id="cd10432">
    <property type="entry name" value="BI-1-like_bacterial"/>
    <property type="match status" value="1"/>
</dbReference>
<comment type="caution">
    <text evidence="7">The sequence shown here is derived from an EMBL/GenBank/DDBJ whole genome shotgun (WGS) entry which is preliminary data.</text>
</comment>
<dbReference type="PANTHER" id="PTHR23291:SF50">
    <property type="entry name" value="PROTEIN LIFEGUARD 4"/>
    <property type="match status" value="1"/>
</dbReference>
<evidence type="ECO:0000256" key="5">
    <source>
        <dbReference type="ARBA" id="ARBA00023136"/>
    </source>
</evidence>
<dbReference type="AlphaFoldDB" id="A0A1V9Q128"/>
<accession>A0A1V9Q128</accession>
<feature type="transmembrane region" description="Helical" evidence="6">
    <location>
        <begin position="59"/>
        <end position="77"/>
    </location>
</feature>
<organism evidence="7 8">
    <name type="scientific">Ligilactobacillus salivarius</name>
    <dbReference type="NCBI Taxonomy" id="1624"/>
    <lineage>
        <taxon>Bacteria</taxon>
        <taxon>Bacillati</taxon>
        <taxon>Bacillota</taxon>
        <taxon>Bacilli</taxon>
        <taxon>Lactobacillales</taxon>
        <taxon>Lactobacillaceae</taxon>
        <taxon>Ligilactobacillus</taxon>
    </lineage>
</organism>
<evidence type="ECO:0000256" key="1">
    <source>
        <dbReference type="ARBA" id="ARBA00004141"/>
    </source>
</evidence>
<sequence>MILRMNNNEIYGNQVGLNSFMAKMYGFMAGAVAISAVTAYLISNVYQVQALTFFANNRWAVWGILILQVVLVMSMSFKADRSPAMSLTGLGLYSVLEGLFFGLIVQVYSSQDVTMAFVSATVMFIVLALMGTNTKKDLSGIGRQAMAALIALIIVMIINIFLKSSIITLAFSFIGVIIFAALIAWDSQRFRQMYIQYGNQINTTNLAIMGALQLYLDFVNLFIQLLNIFTGLGGNKD</sequence>
<evidence type="ECO:0000256" key="3">
    <source>
        <dbReference type="ARBA" id="ARBA00022692"/>
    </source>
</evidence>
<evidence type="ECO:0000256" key="4">
    <source>
        <dbReference type="ARBA" id="ARBA00022989"/>
    </source>
</evidence>
<gene>
    <name evidence="7" type="ORF">B6U56_02470</name>
</gene>
<keyword evidence="5 6" id="KW-0472">Membrane</keyword>
<dbReference type="PANTHER" id="PTHR23291">
    <property type="entry name" value="BAX INHIBITOR-RELATED"/>
    <property type="match status" value="1"/>
</dbReference>
<dbReference type="Proteomes" id="UP000192575">
    <property type="component" value="Unassembled WGS sequence"/>
</dbReference>
<keyword evidence="4 6" id="KW-1133">Transmembrane helix</keyword>
<dbReference type="GO" id="GO:0005886">
    <property type="term" value="C:plasma membrane"/>
    <property type="evidence" value="ECO:0007669"/>
    <property type="project" value="TreeGrafter"/>
</dbReference>
<evidence type="ECO:0000256" key="6">
    <source>
        <dbReference type="RuleBase" id="RU004379"/>
    </source>
</evidence>